<evidence type="ECO:0000313" key="3">
    <source>
        <dbReference type="EMBL" id="KAK3553660.1"/>
    </source>
</evidence>
<gene>
    <name evidence="3" type="ORF">QTP70_006869</name>
</gene>
<dbReference type="AlphaFoldDB" id="A0AAE0RFZ4"/>
<accession>A0AAE0RFZ4</accession>
<comment type="caution">
    <text evidence="3">The sequence shown here is derived from an EMBL/GenBank/DDBJ whole genome shotgun (WGS) entry which is preliminary data.</text>
</comment>
<evidence type="ECO:0000313" key="4">
    <source>
        <dbReference type="Proteomes" id="UP001274896"/>
    </source>
</evidence>
<evidence type="ECO:0000259" key="2">
    <source>
        <dbReference type="PROSITE" id="PS50013"/>
    </source>
</evidence>
<name>A0AAE0RFZ4_9TELE</name>
<feature type="domain" description="Chromo" evidence="2">
    <location>
        <begin position="87"/>
        <end position="153"/>
    </location>
</feature>
<dbReference type="EMBL" id="JAUCMX010000002">
    <property type="protein sequence ID" value="KAK3553660.1"/>
    <property type="molecule type" value="Genomic_DNA"/>
</dbReference>
<dbReference type="Proteomes" id="UP001274896">
    <property type="component" value="Unassembled WGS sequence"/>
</dbReference>
<sequence length="157" mass="17758">MDMDHNIPASGDSLQNTLPNVDPAEYAHLQAVVAQPPPFPHAINPVTYCLALPSSHRISPSFYVSLLKLACHCQDKTLSNNEPPPPLDVDGSLAYRINTLLNSPCHWNWLQYLVDWEGYGPEERSWVDTNDILDPSLVEDFHRHHPNRPTPRSRVHP</sequence>
<organism evidence="3 4">
    <name type="scientific">Hemibagrus guttatus</name>
    <dbReference type="NCBI Taxonomy" id="175788"/>
    <lineage>
        <taxon>Eukaryota</taxon>
        <taxon>Metazoa</taxon>
        <taxon>Chordata</taxon>
        <taxon>Craniata</taxon>
        <taxon>Vertebrata</taxon>
        <taxon>Euteleostomi</taxon>
        <taxon>Actinopterygii</taxon>
        <taxon>Neopterygii</taxon>
        <taxon>Teleostei</taxon>
        <taxon>Ostariophysi</taxon>
        <taxon>Siluriformes</taxon>
        <taxon>Bagridae</taxon>
        <taxon>Hemibagrus</taxon>
    </lineage>
</organism>
<dbReference type="Pfam" id="PF00385">
    <property type="entry name" value="Chromo"/>
    <property type="match status" value="1"/>
</dbReference>
<dbReference type="PROSITE" id="PS50013">
    <property type="entry name" value="CHROMO_2"/>
    <property type="match status" value="1"/>
</dbReference>
<dbReference type="InterPro" id="IPR000953">
    <property type="entry name" value="Chromo/chromo_shadow_dom"/>
</dbReference>
<evidence type="ECO:0000256" key="1">
    <source>
        <dbReference type="ARBA" id="ARBA00004123"/>
    </source>
</evidence>
<dbReference type="GO" id="GO:0005634">
    <property type="term" value="C:nucleus"/>
    <property type="evidence" value="ECO:0007669"/>
    <property type="project" value="UniProtKB-SubCell"/>
</dbReference>
<dbReference type="Gene3D" id="2.40.50.40">
    <property type="match status" value="1"/>
</dbReference>
<dbReference type="InterPro" id="IPR016197">
    <property type="entry name" value="Chromo-like_dom_sf"/>
</dbReference>
<reference evidence="3" key="1">
    <citation type="submission" date="2023-06" db="EMBL/GenBank/DDBJ databases">
        <title>Male Hemibagrus guttatus genome.</title>
        <authorList>
            <person name="Bian C."/>
        </authorList>
    </citation>
    <scope>NUCLEOTIDE SEQUENCE</scope>
    <source>
        <strain evidence="3">Male_cb2023</strain>
        <tissue evidence="3">Muscle</tissue>
    </source>
</reference>
<keyword evidence="4" id="KW-1185">Reference proteome</keyword>
<dbReference type="SUPFAM" id="SSF54160">
    <property type="entry name" value="Chromo domain-like"/>
    <property type="match status" value="1"/>
</dbReference>
<protein>
    <recommendedName>
        <fullName evidence="2">Chromo domain-containing protein</fullName>
    </recommendedName>
</protein>
<dbReference type="InterPro" id="IPR023780">
    <property type="entry name" value="Chromo_domain"/>
</dbReference>
<proteinExistence type="predicted"/>
<comment type="subcellular location">
    <subcellularLocation>
        <location evidence="1">Nucleus</location>
    </subcellularLocation>
</comment>